<name>A0A3B0VIE2_9ZZZZ</name>
<dbReference type="InterPro" id="IPR011856">
    <property type="entry name" value="tRNA_endonuc-like_dom_sf"/>
</dbReference>
<dbReference type="GO" id="GO:0003676">
    <property type="term" value="F:nucleic acid binding"/>
    <property type="evidence" value="ECO:0007669"/>
    <property type="project" value="InterPro"/>
</dbReference>
<dbReference type="AlphaFoldDB" id="A0A3B0VIE2"/>
<evidence type="ECO:0000259" key="1">
    <source>
        <dbReference type="Pfam" id="PF09002"/>
    </source>
</evidence>
<dbReference type="Gene3D" id="1.10.10.680">
    <property type="entry name" value="Hypothetical protein VC1899 (Restriction endonuclease-like)"/>
    <property type="match status" value="1"/>
</dbReference>
<proteinExistence type="predicted"/>
<gene>
    <name evidence="2" type="ORF">MNBD_GAMMA01-2214</name>
</gene>
<dbReference type="EMBL" id="UOEW01000145">
    <property type="protein sequence ID" value="VAW36569.1"/>
    <property type="molecule type" value="Genomic_DNA"/>
</dbReference>
<dbReference type="CDD" id="cd22364">
    <property type="entry name" value="VC1899-like"/>
    <property type="match status" value="1"/>
</dbReference>
<evidence type="ECO:0000313" key="2">
    <source>
        <dbReference type="EMBL" id="VAW36569.1"/>
    </source>
</evidence>
<feature type="domain" description="Card1 endonuclease" evidence="1">
    <location>
        <begin position="232"/>
        <end position="369"/>
    </location>
</feature>
<reference evidence="2" key="1">
    <citation type="submission" date="2018-06" db="EMBL/GenBank/DDBJ databases">
        <authorList>
            <person name="Zhirakovskaya E."/>
        </authorList>
    </citation>
    <scope>NUCLEOTIDE SEQUENCE</scope>
</reference>
<accession>A0A3B0VIE2</accession>
<dbReference type="InterPro" id="IPR015093">
    <property type="entry name" value="Card1_endonucl_dom"/>
</dbReference>
<sequence length="378" mass="43320">MNVMNVHLAIYDSKNAGIASAALHLNPDKVILLHRKQHDIEGIKSVLNSRGIKCHSQMVSFDPKQIRTILKHIFLENQDNNLVFNASAGYRMMVLVTLEQFTSRAMTAFVVDKFTNQLHWLHPSGKASDELAVKLKIHEYLKLFASQVLNKGKTITEPQARQALTNWLIENIEQFGSPLAAMNHIAMRADISMQYHLDKGQRKRKHLQQILTRFEEIGLLKIYQNKIVFKNEESRFYANGGWLENHVFSTLFNMRQSRKTISDLATGMEIVRAKGTIKNEIDVIAMANNRLHLIECKTRKFTNKNHANTPGSAAIYRLDTLKESLGGNSGKAMLISYQKLSRYTEQRAKDLGIYCCSYSQLKQLQHHLFKFIDSTNLY</sequence>
<organism evidence="2">
    <name type="scientific">hydrothermal vent metagenome</name>
    <dbReference type="NCBI Taxonomy" id="652676"/>
    <lineage>
        <taxon>unclassified sequences</taxon>
        <taxon>metagenomes</taxon>
        <taxon>ecological metagenomes</taxon>
    </lineage>
</organism>
<dbReference type="Gene3D" id="3.40.1350.10">
    <property type="match status" value="1"/>
</dbReference>
<dbReference type="InterPro" id="IPR011335">
    <property type="entry name" value="Restrct_endonuc-II-like"/>
</dbReference>
<dbReference type="SUPFAM" id="SSF52980">
    <property type="entry name" value="Restriction endonuclease-like"/>
    <property type="match status" value="1"/>
</dbReference>
<protein>
    <recommendedName>
        <fullName evidence="1">Card1 endonuclease domain-containing protein</fullName>
    </recommendedName>
</protein>
<dbReference type="Pfam" id="PF09002">
    <property type="entry name" value="Card1_endonuc"/>
    <property type="match status" value="1"/>
</dbReference>
<dbReference type="Gene3D" id="3.40.50.10770">
    <property type="entry name" value="Hypothetical protein VC1899 like domain (Restriction endonuclease-like)"/>
    <property type="match status" value="1"/>
</dbReference>